<protein>
    <recommendedName>
        <fullName evidence="2">non-specific serine/threonine protein kinase</fullName>
        <ecNumber evidence="2">2.7.11.1</ecNumber>
    </recommendedName>
</protein>
<evidence type="ECO:0000256" key="7">
    <source>
        <dbReference type="ARBA" id="ARBA00022840"/>
    </source>
</evidence>
<dbReference type="Gene3D" id="3.30.200.20">
    <property type="entry name" value="Phosphorylase Kinase, domain 1"/>
    <property type="match status" value="1"/>
</dbReference>
<dbReference type="Proteomes" id="UP001153269">
    <property type="component" value="Unassembled WGS sequence"/>
</dbReference>
<feature type="binding site" evidence="11 12">
    <location>
        <position position="116"/>
    </location>
    <ligand>
        <name>ATP</name>
        <dbReference type="ChEBI" id="CHEBI:30616"/>
    </ligand>
</feature>
<dbReference type="GO" id="GO:0004674">
    <property type="term" value="F:protein serine/threonine kinase activity"/>
    <property type="evidence" value="ECO:0007669"/>
    <property type="project" value="UniProtKB-UniRule"/>
</dbReference>
<keyword evidence="17" id="KW-1185">Reference proteome</keyword>
<evidence type="ECO:0000256" key="12">
    <source>
        <dbReference type="PROSITE-ProRule" id="PRU10141"/>
    </source>
</evidence>
<dbReference type="EC" id="2.7.11.1" evidence="2"/>
<dbReference type="SUPFAM" id="SSF56112">
    <property type="entry name" value="Protein kinase-like (PK-like)"/>
    <property type="match status" value="1"/>
</dbReference>
<reference evidence="16" key="1">
    <citation type="submission" date="2020-03" db="EMBL/GenBank/DDBJ databases">
        <authorList>
            <person name="Weist P."/>
        </authorList>
    </citation>
    <scope>NUCLEOTIDE SEQUENCE</scope>
</reference>
<evidence type="ECO:0000256" key="8">
    <source>
        <dbReference type="ARBA" id="ARBA00047899"/>
    </source>
</evidence>
<evidence type="ECO:0000256" key="13">
    <source>
        <dbReference type="RuleBase" id="RU000304"/>
    </source>
</evidence>
<dbReference type="PANTHER" id="PTHR22984:SF11">
    <property type="entry name" value="AURORA KINASE-RELATED"/>
    <property type="match status" value="1"/>
</dbReference>
<evidence type="ECO:0000256" key="3">
    <source>
        <dbReference type="ARBA" id="ARBA00022527"/>
    </source>
</evidence>
<feature type="active site" description="Proton acceptor" evidence="10">
    <location>
        <position position="224"/>
    </location>
</feature>
<organism evidence="16 17">
    <name type="scientific">Pleuronectes platessa</name>
    <name type="common">European plaice</name>
    <dbReference type="NCBI Taxonomy" id="8262"/>
    <lineage>
        <taxon>Eukaryota</taxon>
        <taxon>Metazoa</taxon>
        <taxon>Chordata</taxon>
        <taxon>Craniata</taxon>
        <taxon>Vertebrata</taxon>
        <taxon>Euteleostomi</taxon>
        <taxon>Actinopterygii</taxon>
        <taxon>Neopterygii</taxon>
        <taxon>Teleostei</taxon>
        <taxon>Neoteleostei</taxon>
        <taxon>Acanthomorphata</taxon>
        <taxon>Carangaria</taxon>
        <taxon>Pleuronectiformes</taxon>
        <taxon>Pleuronectoidei</taxon>
        <taxon>Pleuronectidae</taxon>
        <taxon>Pleuronectes</taxon>
    </lineage>
</organism>
<evidence type="ECO:0000256" key="4">
    <source>
        <dbReference type="ARBA" id="ARBA00022679"/>
    </source>
</evidence>
<gene>
    <name evidence="16" type="ORF">PLEPLA_LOCUS37800</name>
</gene>
<name>A0A9N7VD12_PLEPL</name>
<evidence type="ECO:0000256" key="10">
    <source>
        <dbReference type="PIRSR" id="PIRSR037993-1"/>
    </source>
</evidence>
<comment type="catalytic activity">
    <reaction evidence="9">
        <text>L-seryl-[protein] + ATP = O-phospho-L-seryl-[protein] + ADP + H(+)</text>
        <dbReference type="Rhea" id="RHEA:17989"/>
        <dbReference type="Rhea" id="RHEA-COMP:9863"/>
        <dbReference type="Rhea" id="RHEA-COMP:11604"/>
        <dbReference type="ChEBI" id="CHEBI:15378"/>
        <dbReference type="ChEBI" id="CHEBI:29999"/>
        <dbReference type="ChEBI" id="CHEBI:30616"/>
        <dbReference type="ChEBI" id="CHEBI:83421"/>
        <dbReference type="ChEBI" id="CHEBI:456216"/>
        <dbReference type="EC" id="2.7.11.1"/>
    </reaction>
</comment>
<feature type="domain" description="Protein kinase" evidence="15">
    <location>
        <begin position="87"/>
        <end position="348"/>
    </location>
</feature>
<dbReference type="InterPro" id="IPR051138">
    <property type="entry name" value="PIM_Ser/Thr_kinase"/>
</dbReference>
<feature type="binding site" evidence="11">
    <location>
        <begin position="93"/>
        <end position="101"/>
    </location>
    <ligand>
        <name>ATP</name>
        <dbReference type="ChEBI" id="CHEBI:30616"/>
    </ligand>
</feature>
<dbReference type="Gene3D" id="1.10.510.10">
    <property type="entry name" value="Transferase(Phosphotransferase) domain 1"/>
    <property type="match status" value="1"/>
</dbReference>
<evidence type="ECO:0000256" key="5">
    <source>
        <dbReference type="ARBA" id="ARBA00022741"/>
    </source>
</evidence>
<evidence type="ECO:0000313" key="17">
    <source>
        <dbReference type="Proteomes" id="UP001153269"/>
    </source>
</evidence>
<dbReference type="GO" id="GO:0106310">
    <property type="term" value="F:protein serine kinase activity"/>
    <property type="evidence" value="ECO:0007669"/>
    <property type="project" value="UniProtKB-UniRule"/>
</dbReference>
<evidence type="ECO:0000313" key="16">
    <source>
        <dbReference type="EMBL" id="CAB1450111.1"/>
    </source>
</evidence>
<dbReference type="GO" id="GO:0005524">
    <property type="term" value="F:ATP binding"/>
    <property type="evidence" value="ECO:0007669"/>
    <property type="project" value="UniProtKB-UniRule"/>
</dbReference>
<dbReference type="InterPro" id="IPR017441">
    <property type="entry name" value="Protein_kinase_ATP_BS"/>
</dbReference>
<evidence type="ECO:0000256" key="1">
    <source>
        <dbReference type="ARBA" id="ARBA00005505"/>
    </source>
</evidence>
<evidence type="ECO:0000256" key="11">
    <source>
        <dbReference type="PIRSR" id="PIRSR037993-2"/>
    </source>
</evidence>
<dbReference type="PROSITE" id="PS50011">
    <property type="entry name" value="PROTEIN_KINASE_DOM"/>
    <property type="match status" value="1"/>
</dbReference>
<dbReference type="SMART" id="SM00220">
    <property type="entry name" value="S_TKc"/>
    <property type="match status" value="1"/>
</dbReference>
<dbReference type="InterPro" id="IPR008271">
    <property type="entry name" value="Ser/Thr_kinase_AS"/>
</dbReference>
<keyword evidence="7 11" id="KW-0067">ATP-binding</keyword>
<evidence type="ECO:0000256" key="9">
    <source>
        <dbReference type="ARBA" id="ARBA00048679"/>
    </source>
</evidence>
<feature type="compositionally biased region" description="Low complexity" evidence="14">
    <location>
        <begin position="55"/>
        <end position="70"/>
    </location>
</feature>
<evidence type="ECO:0000256" key="6">
    <source>
        <dbReference type="ARBA" id="ARBA00022777"/>
    </source>
</evidence>
<dbReference type="EMBL" id="CADEAL010004041">
    <property type="protein sequence ID" value="CAB1450111.1"/>
    <property type="molecule type" value="Genomic_DNA"/>
</dbReference>
<evidence type="ECO:0000259" key="15">
    <source>
        <dbReference type="PROSITE" id="PS50011"/>
    </source>
</evidence>
<dbReference type="PROSITE" id="PS00108">
    <property type="entry name" value="PROTEIN_KINASE_ST"/>
    <property type="match status" value="1"/>
</dbReference>
<evidence type="ECO:0000256" key="14">
    <source>
        <dbReference type="SAM" id="MobiDB-lite"/>
    </source>
</evidence>
<dbReference type="Pfam" id="PF00069">
    <property type="entry name" value="Pkinase"/>
    <property type="match status" value="1"/>
</dbReference>
<dbReference type="AlphaFoldDB" id="A0A9N7VD12"/>
<feature type="binding site" evidence="11">
    <location>
        <position position="184"/>
    </location>
    <ligand>
        <name>ATP</name>
        <dbReference type="ChEBI" id="CHEBI:30616"/>
    </ligand>
</feature>
<keyword evidence="4" id="KW-0808">Transferase</keyword>
<dbReference type="InterPro" id="IPR000719">
    <property type="entry name" value="Prot_kinase_dom"/>
</dbReference>
<dbReference type="PROSITE" id="PS00107">
    <property type="entry name" value="PROTEIN_KINASE_ATP"/>
    <property type="match status" value="1"/>
</dbReference>
<dbReference type="PANTHER" id="PTHR22984">
    <property type="entry name" value="SERINE/THREONINE-PROTEIN KINASE PIM"/>
    <property type="match status" value="1"/>
</dbReference>
<sequence>MKACREEESPRKRQRGSCHPPEVAGRPAKATKRKAGTEAERSSRRKRGHNHATDPSSSPRGPSSSNGKSKFSILFGHKSRADFNEKYQMLYQLGEGGFGSVYAGQRRSDLLPVAIKCMPKRKVQIGTFVFDGKEHQIPLEVLIMMTAAGTAGLKGKSAVVQFKDWYDLGEEVFLVMERPIPCVDLFDHVEDNGGQLDEHRAKIIMKQLVEAAIDMHDRKMFHQDLKLENILIQTTSDGPRVRVIDFGCASYAKDGPYRGFTGTFQCAPPEVFLTQSFEAVPTTVWQMGALLFNMVNGGVQFDTCDFICSEMQLNNNLSEECRDLLSMCLASRPDKRATLEQIRQHPWLSCSCGEL</sequence>
<dbReference type="GO" id="GO:0005737">
    <property type="term" value="C:cytoplasm"/>
    <property type="evidence" value="ECO:0007669"/>
    <property type="project" value="UniProtKB-UniRule"/>
</dbReference>
<dbReference type="InterPro" id="IPR011009">
    <property type="entry name" value="Kinase-like_dom_sf"/>
</dbReference>
<feature type="compositionally biased region" description="Basic and acidic residues" evidence="14">
    <location>
        <begin position="1"/>
        <end position="11"/>
    </location>
</feature>
<dbReference type="GO" id="GO:0007346">
    <property type="term" value="P:regulation of mitotic cell cycle"/>
    <property type="evidence" value="ECO:0007669"/>
    <property type="project" value="TreeGrafter"/>
</dbReference>
<proteinExistence type="inferred from homology"/>
<keyword evidence="3 13" id="KW-0723">Serine/threonine-protein kinase</keyword>
<feature type="region of interest" description="Disordered" evidence="14">
    <location>
        <begin position="1"/>
        <end position="71"/>
    </location>
</feature>
<comment type="catalytic activity">
    <reaction evidence="8">
        <text>L-threonyl-[protein] + ATP = O-phospho-L-threonyl-[protein] + ADP + H(+)</text>
        <dbReference type="Rhea" id="RHEA:46608"/>
        <dbReference type="Rhea" id="RHEA-COMP:11060"/>
        <dbReference type="Rhea" id="RHEA-COMP:11605"/>
        <dbReference type="ChEBI" id="CHEBI:15378"/>
        <dbReference type="ChEBI" id="CHEBI:30013"/>
        <dbReference type="ChEBI" id="CHEBI:30616"/>
        <dbReference type="ChEBI" id="CHEBI:61977"/>
        <dbReference type="ChEBI" id="CHEBI:456216"/>
        <dbReference type="EC" id="2.7.11.1"/>
    </reaction>
</comment>
<comment type="similarity">
    <text evidence="1">Belongs to the protein kinase superfamily. CAMK Ser/Thr protein kinase family. PIM subfamily.</text>
</comment>
<evidence type="ECO:0000256" key="2">
    <source>
        <dbReference type="ARBA" id="ARBA00012513"/>
    </source>
</evidence>
<accession>A0A9N7VD12</accession>
<keyword evidence="5 12" id="KW-0547">Nucleotide-binding</keyword>
<comment type="caution">
    <text evidence="16">The sequence shown here is derived from an EMBL/GenBank/DDBJ whole genome shotgun (WGS) entry which is preliminary data.</text>
</comment>
<dbReference type="GO" id="GO:0043066">
    <property type="term" value="P:negative regulation of apoptotic process"/>
    <property type="evidence" value="ECO:0007669"/>
    <property type="project" value="UniProtKB-UniRule"/>
</dbReference>
<feature type="binding site" evidence="11">
    <location>
        <position position="177"/>
    </location>
    <ligand>
        <name>ATP</name>
        <dbReference type="ChEBI" id="CHEBI:30616"/>
    </ligand>
</feature>
<keyword evidence="6" id="KW-0418">Kinase</keyword>